<dbReference type="AlphaFoldDB" id="A0A6J6TGA7"/>
<dbReference type="EMBL" id="CAEZYW010000150">
    <property type="protein sequence ID" value="CAB4745339.1"/>
    <property type="molecule type" value="Genomic_DNA"/>
</dbReference>
<organism evidence="1">
    <name type="scientific">freshwater metagenome</name>
    <dbReference type="NCBI Taxonomy" id="449393"/>
    <lineage>
        <taxon>unclassified sequences</taxon>
        <taxon>metagenomes</taxon>
        <taxon>ecological metagenomes</taxon>
    </lineage>
</organism>
<name>A0A6J6TGA7_9ZZZZ</name>
<evidence type="ECO:0000313" key="1">
    <source>
        <dbReference type="EMBL" id="CAB4745339.1"/>
    </source>
</evidence>
<reference evidence="1" key="1">
    <citation type="submission" date="2020-05" db="EMBL/GenBank/DDBJ databases">
        <authorList>
            <person name="Chiriac C."/>
            <person name="Salcher M."/>
            <person name="Ghai R."/>
            <person name="Kavagutti S V."/>
        </authorList>
    </citation>
    <scope>NUCLEOTIDE SEQUENCE</scope>
</reference>
<accession>A0A6J6TGA7</accession>
<sequence>MFENTAVSGTLSAAELMALFGQESVCAAVSKNGCVLFPAAAQWARQVNEAMAGGRSEGISILAQRIFADEVSVEELDSQATTTAQLSMSHPVVTGAIETWWATQFLTPVRDAAAASRLYSPSSIVQELSAGLLAGSGYTLALTTAEGAHSVLPFAVHRRADSYAVSVYDSDYPGIAQELLVDPATEGWSYSPGAATPDAQVRSGGIGTIELTPMSVRALPASAPFDASMIALSAAARGSADNVTLLITSPDASVRVGAALTVKGRTIDVSEIGARLPRGVVVRRILGSGLTGAGVSVTIDRDRVPSFAVAPVAYAPAGSQTVTTISIDAPSRPRITVRSPNTMTADALKGANLTRSRASTRDAFPLVGVDGGRTFARGPQVNIANGLNSVNLTLPTPALAVEVTMGSSGGADIGFRSRRGAVVATTVVPFDNPSGRVRVSDVRVLSGGRMIDTSESFARAVPIDTAVLEVLEAVAGGGTAAQSAIAISNVRRSAVAGTPVMLTSSGGLSADEVSFVVAGKNCDIDRRSLIARAPATCRVTATRAASGDRVESVSAPVAFIFRAADQARLDVSNPARAGVAGTPIRLTSAGGSGSGSVSFSVQGRGCSVARNVLTASRPGTCFVTAMKAASGIYSAARSGPRALDFARASQRPLTVASEPPAGVIGVPVQLTTQGGSGTGAVTYEATGNGCSVSGATLSASGPAPVACIVTARRAASGIYRAAVSDPVVIEFGSG</sequence>
<protein>
    <submittedName>
        <fullName evidence="1">Unannotated protein</fullName>
    </submittedName>
</protein>
<proteinExistence type="predicted"/>
<gene>
    <name evidence="1" type="ORF">UFOPK2786_01007</name>
</gene>